<evidence type="ECO:0000256" key="5">
    <source>
        <dbReference type="ARBA" id="ARBA00022989"/>
    </source>
</evidence>
<feature type="transmembrane region" description="Helical" evidence="8">
    <location>
        <begin position="84"/>
        <end position="103"/>
    </location>
</feature>
<keyword evidence="3" id="KW-0813">Transport</keyword>
<organism evidence="10">
    <name type="scientific">Darwinula stevensoni</name>
    <dbReference type="NCBI Taxonomy" id="69355"/>
    <lineage>
        <taxon>Eukaryota</taxon>
        <taxon>Metazoa</taxon>
        <taxon>Ecdysozoa</taxon>
        <taxon>Arthropoda</taxon>
        <taxon>Crustacea</taxon>
        <taxon>Oligostraca</taxon>
        <taxon>Ostracoda</taxon>
        <taxon>Podocopa</taxon>
        <taxon>Podocopida</taxon>
        <taxon>Darwinulocopina</taxon>
        <taxon>Darwinuloidea</taxon>
        <taxon>Darwinulidae</taxon>
        <taxon>Darwinula</taxon>
    </lineage>
</organism>
<comment type="similarity">
    <text evidence="2">Belongs to the ammonia transporter channel (TC 1.A.11.2) family.</text>
</comment>
<protein>
    <recommendedName>
        <fullName evidence="9">Ammonium transporter AmtB-like domain-containing protein</fullName>
    </recommendedName>
</protein>
<dbReference type="PANTHER" id="PTHR11730">
    <property type="entry name" value="AMMONIUM TRANSPORTER"/>
    <property type="match status" value="1"/>
</dbReference>
<evidence type="ECO:0000259" key="9">
    <source>
        <dbReference type="Pfam" id="PF00909"/>
    </source>
</evidence>
<dbReference type="PANTHER" id="PTHR11730:SF6">
    <property type="entry name" value="AMMONIUM TRANSPORTER"/>
    <property type="match status" value="1"/>
</dbReference>
<keyword evidence="7" id="KW-0924">Ammonia transport</keyword>
<dbReference type="EMBL" id="CAJPEV010000136">
    <property type="protein sequence ID" value="CAG0881170.1"/>
    <property type="molecule type" value="Genomic_DNA"/>
</dbReference>
<dbReference type="AlphaFoldDB" id="A0A7R8X0F5"/>
<comment type="subcellular location">
    <subcellularLocation>
        <location evidence="1">Membrane</location>
        <topology evidence="1">Multi-pass membrane protein</topology>
    </subcellularLocation>
</comment>
<keyword evidence="11" id="KW-1185">Reference proteome</keyword>
<reference evidence="10" key="1">
    <citation type="submission" date="2020-11" db="EMBL/GenBank/DDBJ databases">
        <authorList>
            <person name="Tran Van P."/>
        </authorList>
    </citation>
    <scope>NUCLEOTIDE SEQUENCE</scope>
</reference>
<gene>
    <name evidence="10" type="ORF">DSTB1V02_LOCUS1436</name>
</gene>
<keyword evidence="5 8" id="KW-1133">Transmembrane helix</keyword>
<dbReference type="GO" id="GO:0008519">
    <property type="term" value="F:ammonium channel activity"/>
    <property type="evidence" value="ECO:0007669"/>
    <property type="project" value="InterPro"/>
</dbReference>
<dbReference type="Pfam" id="PF00909">
    <property type="entry name" value="Ammonium_transp"/>
    <property type="match status" value="1"/>
</dbReference>
<feature type="transmembrane region" description="Helical" evidence="8">
    <location>
        <begin position="124"/>
        <end position="143"/>
    </location>
</feature>
<proteinExistence type="inferred from homology"/>
<evidence type="ECO:0000256" key="3">
    <source>
        <dbReference type="ARBA" id="ARBA00022448"/>
    </source>
</evidence>
<keyword evidence="4 8" id="KW-0812">Transmembrane</keyword>
<evidence type="ECO:0000256" key="8">
    <source>
        <dbReference type="SAM" id="Phobius"/>
    </source>
</evidence>
<dbReference type="InterPro" id="IPR024041">
    <property type="entry name" value="NH4_transpt_AmtB-like_dom"/>
</dbReference>
<name>A0A7R8X0F5_9CRUS</name>
<evidence type="ECO:0000313" key="11">
    <source>
        <dbReference type="Proteomes" id="UP000677054"/>
    </source>
</evidence>
<keyword evidence="6 8" id="KW-0472">Membrane</keyword>
<feature type="domain" description="Ammonium transporter AmtB-like" evidence="9">
    <location>
        <begin position="85"/>
        <end position="204"/>
    </location>
</feature>
<dbReference type="Proteomes" id="UP000677054">
    <property type="component" value="Unassembled WGS sequence"/>
</dbReference>
<evidence type="ECO:0000256" key="7">
    <source>
        <dbReference type="ARBA" id="ARBA00023177"/>
    </source>
</evidence>
<dbReference type="OrthoDB" id="534912at2759"/>
<evidence type="ECO:0000313" key="10">
    <source>
        <dbReference type="EMBL" id="CAD7241445.1"/>
    </source>
</evidence>
<evidence type="ECO:0000256" key="6">
    <source>
        <dbReference type="ARBA" id="ARBA00023136"/>
    </source>
</evidence>
<evidence type="ECO:0000256" key="2">
    <source>
        <dbReference type="ARBA" id="ARBA00005887"/>
    </source>
</evidence>
<evidence type="ECO:0000256" key="4">
    <source>
        <dbReference type="ARBA" id="ARBA00022692"/>
    </source>
</evidence>
<dbReference type="GO" id="GO:0097272">
    <property type="term" value="P:ammonium homeostasis"/>
    <property type="evidence" value="ECO:0007669"/>
    <property type="project" value="TreeGrafter"/>
</dbReference>
<sequence>MARPAWSGEEVDPEEDEAHSVMHGDSLDYYREFGMHKEIFQGLDERILHPDPDSLHHYFQNLDNVTVQEVAIRLSGLGLSTDEFFLMTMSIIIFFMQAGFAFLEAGSVRSKNTTNILIKNLLDCLIGSLAYWLIGFPLAFGHSGNGFMGWTYWASSGLPEHEFGHWFFDFVHAATAATLVSGSLAERCNFWAYLAYSFIITEVVENKQNPVLS</sequence>
<dbReference type="SUPFAM" id="SSF111352">
    <property type="entry name" value="Ammonium transporter"/>
    <property type="match status" value="1"/>
</dbReference>
<accession>A0A7R8X0F5</accession>
<evidence type="ECO:0000256" key="1">
    <source>
        <dbReference type="ARBA" id="ARBA00004141"/>
    </source>
</evidence>
<feature type="transmembrane region" description="Helical" evidence="8">
    <location>
        <begin position="163"/>
        <end position="185"/>
    </location>
</feature>
<dbReference type="GO" id="GO:0005886">
    <property type="term" value="C:plasma membrane"/>
    <property type="evidence" value="ECO:0007669"/>
    <property type="project" value="TreeGrafter"/>
</dbReference>
<dbReference type="Gene3D" id="1.10.3430.10">
    <property type="entry name" value="Ammonium transporter AmtB like domains"/>
    <property type="match status" value="1"/>
</dbReference>
<dbReference type="InterPro" id="IPR029020">
    <property type="entry name" value="Ammonium/urea_transptr"/>
</dbReference>
<dbReference type="EMBL" id="LR899653">
    <property type="protein sequence ID" value="CAD7241445.1"/>
    <property type="molecule type" value="Genomic_DNA"/>
</dbReference>